<dbReference type="Pfam" id="PF00067">
    <property type="entry name" value="p450"/>
    <property type="match status" value="1"/>
</dbReference>
<comment type="caution">
    <text evidence="8">The sequence shown here is derived from an EMBL/GenBank/DDBJ whole genome shotgun (WGS) entry which is preliminary data.</text>
</comment>
<dbReference type="InterPro" id="IPR036396">
    <property type="entry name" value="Cyt_P450_sf"/>
</dbReference>
<reference evidence="8 9" key="1">
    <citation type="journal article" name="Sci. Rep.">
        <title>Telomere-to-telomere assembled and centromere annotated genomes of the two main subspecies of the button mushroom Agaricus bisporus reveal especially polymorphic chromosome ends.</title>
        <authorList>
            <person name="Sonnenberg A.S.M."/>
            <person name="Sedaghat-Telgerd N."/>
            <person name="Lavrijssen B."/>
            <person name="Ohm R.A."/>
            <person name="Hendrickx P.M."/>
            <person name="Scholtmeijer K."/>
            <person name="Baars J.J.P."/>
            <person name="van Peer A."/>
        </authorList>
    </citation>
    <scope>NUCLEOTIDE SEQUENCE [LARGE SCALE GENOMIC DNA]</scope>
    <source>
        <strain evidence="8 9">H119_p4</strain>
    </source>
</reference>
<dbReference type="GO" id="GO:0004497">
    <property type="term" value="F:monooxygenase activity"/>
    <property type="evidence" value="ECO:0007669"/>
    <property type="project" value="UniProtKB-KW"/>
</dbReference>
<dbReference type="CDD" id="cd11041">
    <property type="entry name" value="CYP503A1-like"/>
    <property type="match status" value="1"/>
</dbReference>
<comment type="cofactor">
    <cofactor evidence="1 6">
        <name>heme</name>
        <dbReference type="ChEBI" id="CHEBI:30413"/>
    </cofactor>
</comment>
<evidence type="ECO:0000256" key="6">
    <source>
        <dbReference type="PIRSR" id="PIRSR602403-1"/>
    </source>
</evidence>
<evidence type="ECO:0000256" key="7">
    <source>
        <dbReference type="RuleBase" id="RU000461"/>
    </source>
</evidence>
<keyword evidence="5 6" id="KW-0408">Iron</keyword>
<evidence type="ECO:0000256" key="5">
    <source>
        <dbReference type="ARBA" id="ARBA00023004"/>
    </source>
</evidence>
<evidence type="ECO:0000313" key="9">
    <source>
        <dbReference type="Proteomes" id="UP000629468"/>
    </source>
</evidence>
<dbReference type="EMBL" id="JABXXO010000006">
    <property type="protein sequence ID" value="KAF7775622.1"/>
    <property type="molecule type" value="Genomic_DNA"/>
</dbReference>
<protein>
    <recommendedName>
        <fullName evidence="10">Cytochrome P450</fullName>
    </recommendedName>
</protein>
<dbReference type="InterPro" id="IPR001128">
    <property type="entry name" value="Cyt_P450"/>
</dbReference>
<organism evidence="8 9">
    <name type="scientific">Agaricus bisporus var. burnettii</name>
    <dbReference type="NCBI Taxonomy" id="192524"/>
    <lineage>
        <taxon>Eukaryota</taxon>
        <taxon>Fungi</taxon>
        <taxon>Dikarya</taxon>
        <taxon>Basidiomycota</taxon>
        <taxon>Agaricomycotina</taxon>
        <taxon>Agaricomycetes</taxon>
        <taxon>Agaricomycetidae</taxon>
        <taxon>Agaricales</taxon>
        <taxon>Agaricineae</taxon>
        <taxon>Agaricaceae</taxon>
        <taxon>Agaricus</taxon>
    </lineage>
</organism>
<keyword evidence="6 7" id="KW-0349">Heme</keyword>
<dbReference type="GO" id="GO:0016705">
    <property type="term" value="F:oxidoreductase activity, acting on paired donors, with incorporation or reduction of molecular oxygen"/>
    <property type="evidence" value="ECO:0007669"/>
    <property type="project" value="InterPro"/>
</dbReference>
<sequence length="431" mass="49419">MILEGYQKHRIFKIPRYFDWAVIVNGEECLEDVRKATDDKLSFMDSLNLGAQFEYTVSPNLQADLFHIDVVRGRMSRNISTRMLDVLDEIDQVLSGFFVNEADQDWVNLTCFSSVVYLVSRVSARFLVGPDLSSNRKYTDIMVSYTEHIGKGAIIIRFFPKWLKPIMARMLFGNRKMREMENYLRPLIPESLESGGMNPASNNDMVTWLWNAAPENHRTLHDLASRMIFIHFASISTTSELLSHVLFSLASYTSYIKPLREEISTIVEAEGWTKSAFDKMRKLDSFIKETQRVHGCSAAGEGRLTMSDYRFSDGTFIPKGTQIAVAERAINQDARVYNNPLEFEGFRFAEMEPLKWQMTALNEKYMTFGIGRHACPGRFFAIVHIKAVVSRILLNYDIKLTDEGSGRPKDLWFTGIFSAPNKDAKISLKKR</sequence>
<dbReference type="PANTHER" id="PTHR46206">
    <property type="entry name" value="CYTOCHROME P450"/>
    <property type="match status" value="1"/>
</dbReference>
<gene>
    <name evidence="8" type="ORF">Agabi119p4_4015</name>
</gene>
<evidence type="ECO:0000256" key="1">
    <source>
        <dbReference type="ARBA" id="ARBA00001971"/>
    </source>
</evidence>
<proteinExistence type="inferred from homology"/>
<dbReference type="PROSITE" id="PS00086">
    <property type="entry name" value="CYTOCHROME_P450"/>
    <property type="match status" value="1"/>
</dbReference>
<dbReference type="Gene3D" id="1.10.630.10">
    <property type="entry name" value="Cytochrome P450"/>
    <property type="match status" value="1"/>
</dbReference>
<dbReference type="GO" id="GO:0020037">
    <property type="term" value="F:heme binding"/>
    <property type="evidence" value="ECO:0007669"/>
    <property type="project" value="InterPro"/>
</dbReference>
<evidence type="ECO:0000313" key="8">
    <source>
        <dbReference type="EMBL" id="KAF7775622.1"/>
    </source>
</evidence>
<dbReference type="SUPFAM" id="SSF48264">
    <property type="entry name" value="Cytochrome P450"/>
    <property type="match status" value="1"/>
</dbReference>
<name>A0A8H7KGZ1_AGABI</name>
<keyword evidence="4 7" id="KW-0560">Oxidoreductase</keyword>
<dbReference type="InterPro" id="IPR002403">
    <property type="entry name" value="Cyt_P450_E_grp-IV"/>
</dbReference>
<dbReference type="InterPro" id="IPR017972">
    <property type="entry name" value="Cyt_P450_CS"/>
</dbReference>
<feature type="binding site" description="axial binding residue" evidence="6">
    <location>
        <position position="375"/>
    </location>
    <ligand>
        <name>heme</name>
        <dbReference type="ChEBI" id="CHEBI:30413"/>
    </ligand>
    <ligandPart>
        <name>Fe</name>
        <dbReference type="ChEBI" id="CHEBI:18248"/>
    </ligandPart>
</feature>
<keyword evidence="7" id="KW-0503">Monooxygenase</keyword>
<evidence type="ECO:0000256" key="3">
    <source>
        <dbReference type="ARBA" id="ARBA00022723"/>
    </source>
</evidence>
<accession>A0A8H7KGZ1</accession>
<dbReference type="Proteomes" id="UP000629468">
    <property type="component" value="Unassembled WGS sequence"/>
</dbReference>
<dbReference type="AlphaFoldDB" id="A0A8H7KGZ1"/>
<comment type="similarity">
    <text evidence="2 7">Belongs to the cytochrome P450 family.</text>
</comment>
<evidence type="ECO:0000256" key="2">
    <source>
        <dbReference type="ARBA" id="ARBA00010617"/>
    </source>
</evidence>
<evidence type="ECO:0008006" key="10">
    <source>
        <dbReference type="Google" id="ProtNLM"/>
    </source>
</evidence>
<keyword evidence="3 6" id="KW-0479">Metal-binding</keyword>
<dbReference type="GO" id="GO:0005506">
    <property type="term" value="F:iron ion binding"/>
    <property type="evidence" value="ECO:0007669"/>
    <property type="project" value="InterPro"/>
</dbReference>
<dbReference type="PRINTS" id="PR00465">
    <property type="entry name" value="EP450IV"/>
</dbReference>
<evidence type="ECO:0000256" key="4">
    <source>
        <dbReference type="ARBA" id="ARBA00023002"/>
    </source>
</evidence>